<dbReference type="KEGG" id="mbai:MB901379_01014"/>
<proteinExistence type="predicted"/>
<name>A0A447GAK7_9MYCO</name>
<evidence type="ECO:0000256" key="1">
    <source>
        <dbReference type="SAM" id="SignalP"/>
    </source>
</evidence>
<keyword evidence="1" id="KW-0732">Signal</keyword>
<evidence type="ECO:0000313" key="2">
    <source>
        <dbReference type="EMBL" id="VDM87472.1"/>
    </source>
</evidence>
<evidence type="ECO:0000313" key="3">
    <source>
        <dbReference type="Proteomes" id="UP000269998"/>
    </source>
</evidence>
<dbReference type="AlphaFoldDB" id="A0A447GAK7"/>
<dbReference type="EMBL" id="LR130759">
    <property type="protein sequence ID" value="VDM87472.1"/>
    <property type="molecule type" value="Genomic_DNA"/>
</dbReference>
<reference evidence="3" key="1">
    <citation type="submission" date="2018-02" db="EMBL/GenBank/DDBJ databases">
        <authorList>
            <person name="Seth-Smith MB H."/>
            <person name="Seth-Smith H."/>
        </authorList>
    </citation>
    <scope>NUCLEOTIDE SEQUENCE [LARGE SCALE GENOMIC DNA]</scope>
</reference>
<gene>
    <name evidence="2" type="ORF">MB901379_01014</name>
</gene>
<feature type="chain" id="PRO_5019062136" evidence="1">
    <location>
        <begin position="21"/>
        <end position="207"/>
    </location>
</feature>
<organism evidence="2 3">
    <name type="scientific">Mycobacterium basiliense</name>
    <dbReference type="NCBI Taxonomy" id="2094119"/>
    <lineage>
        <taxon>Bacteria</taxon>
        <taxon>Bacillati</taxon>
        <taxon>Actinomycetota</taxon>
        <taxon>Actinomycetes</taxon>
        <taxon>Mycobacteriales</taxon>
        <taxon>Mycobacteriaceae</taxon>
        <taxon>Mycobacterium</taxon>
    </lineage>
</organism>
<sequence precursor="true">MLVWLLLCNGCAGPTSTATADTPTDPGTCRPAELFATDNVADGLFEAQADLTISHNGATVTGSTLLDGVFWSDELQQTINERAREFHLCSADGPTLHTVAEAVRSQFNQQAVLTFEYLPPDAPQHGPANAVTITVPDIDFARFRDAFAADSVAHHRLLGGSVTITDHALILVAGTEDLDVARRLVGAAGGCWSAATIAYGKREFVQT</sequence>
<keyword evidence="3" id="KW-1185">Reference proteome</keyword>
<feature type="signal peptide" evidence="1">
    <location>
        <begin position="1"/>
        <end position="20"/>
    </location>
</feature>
<protein>
    <submittedName>
        <fullName evidence="2">Uncharacterized protein</fullName>
    </submittedName>
</protein>
<accession>A0A447GAK7</accession>
<dbReference type="Proteomes" id="UP000269998">
    <property type="component" value="Chromosome"/>
</dbReference>